<evidence type="ECO:0000313" key="2">
    <source>
        <dbReference type="Proteomes" id="UP001204144"/>
    </source>
</evidence>
<comment type="caution">
    <text evidence="1">The sequence shown here is derived from an EMBL/GenBank/DDBJ whole genome shotgun (WGS) entry which is preliminary data.</text>
</comment>
<sequence>MNNNDIIWQDIDPIETLKFWDCILKNKPVKVTKIDEPSVVKKDFEDLTNFLGPFVSRDGWSIPNAPISANSVFKYGTENIPVKLTKSTQIDYPYSAVGKLLFALVVDDEYSLFEGTAFVYQTSNENAIFTAGHCLFSEHDLKIPRQWAQHVIFIPFFEMENRPLLDYFEAGEVYVANGLGVARKWYESSLDKRYGYDLGCLTLEPSLPKLRDKTGSLGWIAGDFDINKYNNFQSIGYPVGKEFEPGGLWATNFELLFLNFIGGEPHIRMKGNRFSQGASGGPVLVSAIDNPKQYYAIGLNACLSDYGPDFHYWDSPRFGRTFLSMIDFLENK</sequence>
<dbReference type="AlphaFoldDB" id="A0AAE3H5A8"/>
<dbReference type="InterPro" id="IPR043504">
    <property type="entry name" value="Peptidase_S1_PA_chymotrypsin"/>
</dbReference>
<proteinExistence type="predicted"/>
<dbReference type="Gene3D" id="2.40.10.10">
    <property type="entry name" value="Trypsin-like serine proteases"/>
    <property type="match status" value="2"/>
</dbReference>
<dbReference type="SUPFAM" id="SSF50494">
    <property type="entry name" value="Trypsin-like serine proteases"/>
    <property type="match status" value="1"/>
</dbReference>
<gene>
    <name evidence="1" type="ORF">EGI31_19765</name>
</gene>
<organism evidence="1 2">
    <name type="scientific">Lacihabitans soyangensis</name>
    <dbReference type="NCBI Taxonomy" id="869394"/>
    <lineage>
        <taxon>Bacteria</taxon>
        <taxon>Pseudomonadati</taxon>
        <taxon>Bacteroidota</taxon>
        <taxon>Cytophagia</taxon>
        <taxon>Cytophagales</taxon>
        <taxon>Leadbetterellaceae</taxon>
        <taxon>Lacihabitans</taxon>
    </lineage>
</organism>
<evidence type="ECO:0008006" key="3">
    <source>
        <dbReference type="Google" id="ProtNLM"/>
    </source>
</evidence>
<evidence type="ECO:0000313" key="1">
    <source>
        <dbReference type="EMBL" id="MCP9765178.1"/>
    </source>
</evidence>
<protein>
    <recommendedName>
        <fullName evidence="3">Serine protease</fullName>
    </recommendedName>
</protein>
<keyword evidence="2" id="KW-1185">Reference proteome</keyword>
<dbReference type="InterPro" id="IPR009003">
    <property type="entry name" value="Peptidase_S1_PA"/>
</dbReference>
<dbReference type="RefSeq" id="WP_255038867.1">
    <property type="nucleotide sequence ID" value="NZ_RJUF01000180.1"/>
</dbReference>
<accession>A0AAE3H5A8</accession>
<name>A0AAE3H5A8_9BACT</name>
<dbReference type="EMBL" id="RJUF01000180">
    <property type="protein sequence ID" value="MCP9765178.1"/>
    <property type="molecule type" value="Genomic_DNA"/>
</dbReference>
<dbReference type="Proteomes" id="UP001204144">
    <property type="component" value="Unassembled WGS sequence"/>
</dbReference>
<reference evidence="1 2" key="1">
    <citation type="submission" date="2018-11" db="EMBL/GenBank/DDBJ databases">
        <title>Novel bacteria species description.</title>
        <authorList>
            <person name="Han J.-H."/>
        </authorList>
    </citation>
    <scope>NUCLEOTIDE SEQUENCE [LARGE SCALE GENOMIC DNA]</scope>
    <source>
        <strain evidence="1 2">KCTC23259</strain>
    </source>
</reference>